<evidence type="ECO:0000259" key="3">
    <source>
        <dbReference type="PROSITE" id="PS50110"/>
    </source>
</evidence>
<dbReference type="AlphaFoldDB" id="A0A5P1FSV0"/>
<keyword evidence="5" id="KW-1185">Reference proteome</keyword>
<dbReference type="SMART" id="SM00448">
    <property type="entry name" value="REC"/>
    <property type="match status" value="1"/>
</dbReference>
<dbReference type="PROSITE" id="PS50110">
    <property type="entry name" value="RESPONSE_REGULATORY"/>
    <property type="match status" value="1"/>
</dbReference>
<keyword evidence="1" id="KW-0902">Two-component regulatory system</keyword>
<dbReference type="PANTHER" id="PTHR43874">
    <property type="entry name" value="TWO-COMPONENT RESPONSE REGULATOR"/>
    <property type="match status" value="1"/>
</dbReference>
<dbReference type="PANTHER" id="PTHR43874:SF67">
    <property type="entry name" value="TWO-COMPONENT RESPONSE REGULATOR ARR2"/>
    <property type="match status" value="1"/>
</dbReference>
<name>A0A5P1FSV0_ASPOF</name>
<dbReference type="Proteomes" id="UP000243459">
    <property type="component" value="Chromosome 1"/>
</dbReference>
<protein>
    <recommendedName>
        <fullName evidence="3">Response regulatory domain-containing protein</fullName>
    </recommendedName>
</protein>
<dbReference type="Gene3D" id="3.40.50.2300">
    <property type="match status" value="1"/>
</dbReference>
<dbReference type="SUPFAM" id="SSF52172">
    <property type="entry name" value="CheY-like"/>
    <property type="match status" value="1"/>
</dbReference>
<dbReference type="Pfam" id="PF00072">
    <property type="entry name" value="Response_reg"/>
    <property type="match status" value="1"/>
</dbReference>
<reference evidence="5" key="1">
    <citation type="journal article" date="2017" name="Nat. Commun.">
        <title>The asparagus genome sheds light on the origin and evolution of a young Y chromosome.</title>
        <authorList>
            <person name="Harkess A."/>
            <person name="Zhou J."/>
            <person name="Xu C."/>
            <person name="Bowers J.E."/>
            <person name="Van der Hulst R."/>
            <person name="Ayyampalayam S."/>
            <person name="Mercati F."/>
            <person name="Riccardi P."/>
            <person name="McKain M.R."/>
            <person name="Kakrana A."/>
            <person name="Tang H."/>
            <person name="Ray J."/>
            <person name="Groenendijk J."/>
            <person name="Arikit S."/>
            <person name="Mathioni S.M."/>
            <person name="Nakano M."/>
            <person name="Shan H."/>
            <person name="Telgmann-Rauber A."/>
            <person name="Kanno A."/>
            <person name="Yue Z."/>
            <person name="Chen H."/>
            <person name="Li W."/>
            <person name="Chen Y."/>
            <person name="Xu X."/>
            <person name="Zhang Y."/>
            <person name="Luo S."/>
            <person name="Chen H."/>
            <person name="Gao J."/>
            <person name="Mao Z."/>
            <person name="Pires J.C."/>
            <person name="Luo M."/>
            <person name="Kudrna D."/>
            <person name="Wing R.A."/>
            <person name="Meyers B.C."/>
            <person name="Yi K."/>
            <person name="Kong H."/>
            <person name="Lavrijsen P."/>
            <person name="Sunseri F."/>
            <person name="Falavigna A."/>
            <person name="Ye Y."/>
            <person name="Leebens-Mack J.H."/>
            <person name="Chen G."/>
        </authorList>
    </citation>
    <scope>NUCLEOTIDE SEQUENCE [LARGE SCALE GENOMIC DNA]</scope>
    <source>
        <strain evidence="5">cv. DH0086</strain>
    </source>
</reference>
<dbReference type="Gramene" id="ONK81386">
    <property type="protein sequence ID" value="ONK81386"/>
    <property type="gene ID" value="A4U43_C01F28520"/>
</dbReference>
<evidence type="ECO:0000313" key="5">
    <source>
        <dbReference type="Proteomes" id="UP000243459"/>
    </source>
</evidence>
<dbReference type="InterPro" id="IPR001789">
    <property type="entry name" value="Sig_transdc_resp-reg_receiver"/>
</dbReference>
<keyword evidence="2" id="KW-0597">Phosphoprotein</keyword>
<feature type="modified residue" description="4-aspartylphosphate" evidence="2">
    <location>
        <position position="67"/>
    </location>
</feature>
<dbReference type="GO" id="GO:0000160">
    <property type="term" value="P:phosphorelay signal transduction system"/>
    <property type="evidence" value="ECO:0007669"/>
    <property type="project" value="UniProtKB-KW"/>
</dbReference>
<proteinExistence type="predicted"/>
<evidence type="ECO:0000256" key="2">
    <source>
        <dbReference type="PROSITE-ProRule" id="PRU00169"/>
    </source>
</evidence>
<organism evidence="4 5">
    <name type="scientific">Asparagus officinalis</name>
    <name type="common">Garden asparagus</name>
    <dbReference type="NCBI Taxonomy" id="4686"/>
    <lineage>
        <taxon>Eukaryota</taxon>
        <taxon>Viridiplantae</taxon>
        <taxon>Streptophyta</taxon>
        <taxon>Embryophyta</taxon>
        <taxon>Tracheophyta</taxon>
        <taxon>Spermatophyta</taxon>
        <taxon>Magnoliopsida</taxon>
        <taxon>Liliopsida</taxon>
        <taxon>Asparagales</taxon>
        <taxon>Asparagaceae</taxon>
        <taxon>Asparagoideae</taxon>
        <taxon>Asparagus</taxon>
    </lineage>
</organism>
<feature type="domain" description="Response regulatory" evidence="3">
    <location>
        <begin position="16"/>
        <end position="131"/>
    </location>
</feature>
<sequence length="232" mass="25842">MAVGRGINGSIPSGLKVMVVDEDPTCLLFITFMLKACLFTVESFSDAVKALCAVCMKRGQFDLVMVDYHMLRMPAFELVESIVTGFGIPVITTSADSDPEIQLEAFKRGSCLHLVKPITLDDMGVDPVPYIFYDWLALEDIVPGVAESANAENTTELSLMESSSDLLSHFHGIPLIEDIEKEMFESFNNAVKALCTQYMKRKLFDLVMVDYHMLRMPAFKFVECIVTGEISI</sequence>
<dbReference type="InterPro" id="IPR045279">
    <property type="entry name" value="ARR-like"/>
</dbReference>
<gene>
    <name evidence="4" type="ORF">A4U43_C01F28520</name>
</gene>
<dbReference type="InterPro" id="IPR011006">
    <property type="entry name" value="CheY-like_superfamily"/>
</dbReference>
<evidence type="ECO:0000313" key="4">
    <source>
        <dbReference type="EMBL" id="ONK81386.1"/>
    </source>
</evidence>
<dbReference type="GO" id="GO:0009736">
    <property type="term" value="P:cytokinin-activated signaling pathway"/>
    <property type="evidence" value="ECO:0007669"/>
    <property type="project" value="InterPro"/>
</dbReference>
<dbReference type="EMBL" id="CM007381">
    <property type="protein sequence ID" value="ONK81386.1"/>
    <property type="molecule type" value="Genomic_DNA"/>
</dbReference>
<evidence type="ECO:0000256" key="1">
    <source>
        <dbReference type="ARBA" id="ARBA00023012"/>
    </source>
</evidence>
<accession>A0A5P1FSV0</accession>